<dbReference type="RefSeq" id="WP_128220469.1">
    <property type="nucleotide sequence ID" value="NZ_CP034929.1"/>
</dbReference>
<accession>A0ABW1QS40</accession>
<dbReference type="EMBL" id="JBHSQI010000001">
    <property type="protein sequence ID" value="MFC6152302.1"/>
    <property type="molecule type" value="Genomic_DNA"/>
</dbReference>
<reference evidence="3" key="1">
    <citation type="journal article" date="2019" name="Int. J. Syst. Evol. Microbiol.">
        <title>The Global Catalogue of Microorganisms (GCM) 10K type strain sequencing project: providing services to taxonomists for standard genome sequencing and annotation.</title>
        <authorList>
            <consortium name="The Broad Institute Genomics Platform"/>
            <consortium name="The Broad Institute Genome Sequencing Center for Infectious Disease"/>
            <person name="Wu L."/>
            <person name="Ma J."/>
        </authorList>
    </citation>
    <scope>NUCLEOTIDE SEQUENCE [LARGE SCALE GENOMIC DNA]</scope>
    <source>
        <strain evidence="3">DFY28</strain>
    </source>
</reference>
<name>A0ABW1QS40_9ACTN</name>
<keyword evidence="1" id="KW-0472">Membrane</keyword>
<feature type="transmembrane region" description="Helical" evidence="1">
    <location>
        <begin position="22"/>
        <end position="40"/>
    </location>
</feature>
<comment type="caution">
    <text evidence="2">The sequence shown here is derived from an EMBL/GenBank/DDBJ whole genome shotgun (WGS) entry which is preliminary data.</text>
</comment>
<evidence type="ECO:0008006" key="4">
    <source>
        <dbReference type="Google" id="ProtNLM"/>
    </source>
</evidence>
<proteinExistence type="predicted"/>
<sequence>MDVVDVLRASGTALNPPAGYSAWWWITVALAVLALLALGWRTRLVLRGARDSAPAGGLESLRALTTQALDAIRDQEPDPRRAVQEMSAQVRRFVGVVSDGDADYTTLPALRCAAVKDPRLDAVVTFLEHVRPGLFDGRSPLDVDDVHRRAREVVQRWV</sequence>
<gene>
    <name evidence="2" type="ORF">ACFPWU_01315</name>
</gene>
<evidence type="ECO:0000313" key="3">
    <source>
        <dbReference type="Proteomes" id="UP001596098"/>
    </source>
</evidence>
<keyword evidence="1" id="KW-0812">Transmembrane</keyword>
<protein>
    <recommendedName>
        <fullName evidence="4">DUF4129 domain-containing protein</fullName>
    </recommendedName>
</protein>
<dbReference type="Proteomes" id="UP001596098">
    <property type="component" value="Unassembled WGS sequence"/>
</dbReference>
<organism evidence="2 3">
    <name type="scientific">Nocardioides yefusunii</name>
    <dbReference type="NCBI Taxonomy" id="2500546"/>
    <lineage>
        <taxon>Bacteria</taxon>
        <taxon>Bacillati</taxon>
        <taxon>Actinomycetota</taxon>
        <taxon>Actinomycetes</taxon>
        <taxon>Propionibacteriales</taxon>
        <taxon>Nocardioidaceae</taxon>
        <taxon>Nocardioides</taxon>
    </lineage>
</organism>
<keyword evidence="1" id="KW-1133">Transmembrane helix</keyword>
<evidence type="ECO:0000313" key="2">
    <source>
        <dbReference type="EMBL" id="MFC6152302.1"/>
    </source>
</evidence>
<evidence type="ECO:0000256" key="1">
    <source>
        <dbReference type="SAM" id="Phobius"/>
    </source>
</evidence>
<keyword evidence="3" id="KW-1185">Reference proteome</keyword>